<sequence length="114" mass="13051">MAARKKSDGEVDEVMVVPRGGQSRVDIAPPAAAASLERRPNWAQPERAGPSRGKVVVHPGGMLEEWAEIWRQRFSVFRIMLFIKYKLGRKRVRRKKFIHSCAQQNNLSSCIQFF</sequence>
<protein>
    <submittedName>
        <fullName evidence="1">Uncharacterized protein</fullName>
    </submittedName>
</protein>
<dbReference type="EMBL" id="JANPWB010000010">
    <property type="protein sequence ID" value="KAJ1135959.1"/>
    <property type="molecule type" value="Genomic_DNA"/>
</dbReference>
<accession>A0AAV7Q6R2</accession>
<comment type="caution">
    <text evidence="1">The sequence shown here is derived from an EMBL/GenBank/DDBJ whole genome shotgun (WGS) entry which is preliminary data.</text>
</comment>
<evidence type="ECO:0000313" key="2">
    <source>
        <dbReference type="Proteomes" id="UP001066276"/>
    </source>
</evidence>
<gene>
    <name evidence="1" type="ORF">NDU88_002388</name>
</gene>
<dbReference type="Proteomes" id="UP001066276">
    <property type="component" value="Chromosome 6"/>
</dbReference>
<organism evidence="1 2">
    <name type="scientific">Pleurodeles waltl</name>
    <name type="common">Iberian ribbed newt</name>
    <dbReference type="NCBI Taxonomy" id="8319"/>
    <lineage>
        <taxon>Eukaryota</taxon>
        <taxon>Metazoa</taxon>
        <taxon>Chordata</taxon>
        <taxon>Craniata</taxon>
        <taxon>Vertebrata</taxon>
        <taxon>Euteleostomi</taxon>
        <taxon>Amphibia</taxon>
        <taxon>Batrachia</taxon>
        <taxon>Caudata</taxon>
        <taxon>Salamandroidea</taxon>
        <taxon>Salamandridae</taxon>
        <taxon>Pleurodelinae</taxon>
        <taxon>Pleurodeles</taxon>
    </lineage>
</organism>
<keyword evidence="2" id="KW-1185">Reference proteome</keyword>
<name>A0AAV7Q6R2_PLEWA</name>
<proteinExistence type="predicted"/>
<dbReference type="AlphaFoldDB" id="A0AAV7Q6R2"/>
<reference evidence="1" key="1">
    <citation type="journal article" date="2022" name="bioRxiv">
        <title>Sequencing and chromosome-scale assembly of the giantPleurodeles waltlgenome.</title>
        <authorList>
            <person name="Brown T."/>
            <person name="Elewa A."/>
            <person name="Iarovenko S."/>
            <person name="Subramanian E."/>
            <person name="Araus A.J."/>
            <person name="Petzold A."/>
            <person name="Susuki M."/>
            <person name="Suzuki K.-i.T."/>
            <person name="Hayashi T."/>
            <person name="Toyoda A."/>
            <person name="Oliveira C."/>
            <person name="Osipova E."/>
            <person name="Leigh N.D."/>
            <person name="Simon A."/>
            <person name="Yun M.H."/>
        </authorList>
    </citation>
    <scope>NUCLEOTIDE SEQUENCE</scope>
    <source>
        <strain evidence="1">20211129_DDA</strain>
        <tissue evidence="1">Liver</tissue>
    </source>
</reference>
<evidence type="ECO:0000313" key="1">
    <source>
        <dbReference type="EMBL" id="KAJ1135959.1"/>
    </source>
</evidence>